<dbReference type="EMBL" id="JBHSQJ010000233">
    <property type="protein sequence ID" value="MFC5911723.1"/>
    <property type="molecule type" value="Genomic_DNA"/>
</dbReference>
<keyword evidence="2" id="KW-1185">Reference proteome</keyword>
<feature type="non-terminal residue" evidence="1">
    <location>
        <position position="1"/>
    </location>
</feature>
<evidence type="ECO:0000313" key="1">
    <source>
        <dbReference type="EMBL" id="MFC5911723.1"/>
    </source>
</evidence>
<evidence type="ECO:0000313" key="2">
    <source>
        <dbReference type="Proteomes" id="UP001596174"/>
    </source>
</evidence>
<gene>
    <name evidence="1" type="ORF">ACFP3V_31525</name>
</gene>
<sequence>LAFPEGITDHSPADLAATVLDYAHAASLAQADEHPHLTPLALVTATLTGDAAAPGWALAAFGLRLRSHLALLRALLAYCARDLPVTPVPMRLLLAELANPTTLQP</sequence>
<proteinExistence type="predicted"/>
<accession>A0ABW1GCF8</accession>
<dbReference type="Proteomes" id="UP001596174">
    <property type="component" value="Unassembled WGS sequence"/>
</dbReference>
<protein>
    <submittedName>
        <fullName evidence="1">Uncharacterized protein</fullName>
    </submittedName>
</protein>
<name>A0ABW1GCF8_9ACTN</name>
<reference evidence="2" key="1">
    <citation type="journal article" date="2019" name="Int. J. Syst. Evol. Microbiol.">
        <title>The Global Catalogue of Microorganisms (GCM) 10K type strain sequencing project: providing services to taxonomists for standard genome sequencing and annotation.</title>
        <authorList>
            <consortium name="The Broad Institute Genomics Platform"/>
            <consortium name="The Broad Institute Genome Sequencing Center for Infectious Disease"/>
            <person name="Wu L."/>
            <person name="Ma J."/>
        </authorList>
    </citation>
    <scope>NUCLEOTIDE SEQUENCE [LARGE SCALE GENOMIC DNA]</scope>
    <source>
        <strain evidence="2">JCM 4816</strain>
    </source>
</reference>
<comment type="caution">
    <text evidence="1">The sequence shown here is derived from an EMBL/GenBank/DDBJ whole genome shotgun (WGS) entry which is preliminary data.</text>
</comment>
<dbReference type="RefSeq" id="WP_380591178.1">
    <property type="nucleotide sequence ID" value="NZ_JBHSQJ010000233.1"/>
</dbReference>
<organism evidence="1 2">
    <name type="scientific">Streptacidiphilus monticola</name>
    <dbReference type="NCBI Taxonomy" id="2161674"/>
    <lineage>
        <taxon>Bacteria</taxon>
        <taxon>Bacillati</taxon>
        <taxon>Actinomycetota</taxon>
        <taxon>Actinomycetes</taxon>
        <taxon>Kitasatosporales</taxon>
        <taxon>Streptomycetaceae</taxon>
        <taxon>Streptacidiphilus</taxon>
    </lineage>
</organism>